<keyword evidence="3" id="KW-0560">Oxidoreductase</keyword>
<reference evidence="4 5" key="1">
    <citation type="submission" date="2015-06" db="EMBL/GenBank/DDBJ databases">
        <title>Draft genome of the ant-associated black yeast Phialophora attae CBS 131958.</title>
        <authorList>
            <person name="Moreno L.F."/>
            <person name="Stielow B.J."/>
            <person name="de Hoog S."/>
            <person name="Vicente V.A."/>
            <person name="Weiss V.A."/>
            <person name="de Vries M."/>
            <person name="Cruz L.M."/>
            <person name="Souza E.M."/>
        </authorList>
    </citation>
    <scope>NUCLEOTIDE SEQUENCE [LARGE SCALE GENOMIC DNA]</scope>
    <source>
        <strain evidence="4 5">CBS 131958</strain>
    </source>
</reference>
<dbReference type="STRING" id="1664694.A0A0N0NS93"/>
<evidence type="ECO:0000256" key="1">
    <source>
        <dbReference type="ARBA" id="ARBA00006484"/>
    </source>
</evidence>
<protein>
    <submittedName>
        <fullName evidence="4">Gluconate 5-dehydrogenase</fullName>
    </submittedName>
</protein>
<dbReference type="CDD" id="cd05233">
    <property type="entry name" value="SDR_c"/>
    <property type="match status" value="1"/>
</dbReference>
<dbReference type="GeneID" id="28739462"/>
<evidence type="ECO:0000313" key="4">
    <source>
        <dbReference type="EMBL" id="KPI45739.1"/>
    </source>
</evidence>
<dbReference type="EMBL" id="LFJN01000001">
    <property type="protein sequence ID" value="KPI45739.1"/>
    <property type="molecule type" value="Genomic_DNA"/>
</dbReference>
<dbReference type="SUPFAM" id="SSF51735">
    <property type="entry name" value="NAD(P)-binding Rossmann-fold domains"/>
    <property type="match status" value="1"/>
</dbReference>
<dbReference type="PRINTS" id="PR00080">
    <property type="entry name" value="SDRFAMILY"/>
</dbReference>
<dbReference type="PANTHER" id="PTHR43618:SF4">
    <property type="entry name" value="SHORT CHAIN DEHYDROGENASE_REDUCTASE FAMILY (AFU_ORTHOLOGUE AFUA_7G04540)"/>
    <property type="match status" value="1"/>
</dbReference>
<comment type="caution">
    <text evidence="4">The sequence shown here is derived from an EMBL/GenBank/DDBJ whole genome shotgun (WGS) entry which is preliminary data.</text>
</comment>
<dbReference type="InterPro" id="IPR052178">
    <property type="entry name" value="Sec_Metab_Biosynth_SDR"/>
</dbReference>
<dbReference type="VEuPathDB" id="FungiDB:AB675_723"/>
<evidence type="ECO:0000256" key="3">
    <source>
        <dbReference type="ARBA" id="ARBA00023002"/>
    </source>
</evidence>
<dbReference type="OrthoDB" id="2898618at2759"/>
<dbReference type="Proteomes" id="UP000038010">
    <property type="component" value="Unassembled WGS sequence"/>
</dbReference>
<dbReference type="AlphaFoldDB" id="A0A0N0NS93"/>
<dbReference type="RefSeq" id="XP_018005702.1">
    <property type="nucleotide sequence ID" value="XM_018147593.1"/>
</dbReference>
<organism evidence="4 5">
    <name type="scientific">Cyphellophora attinorum</name>
    <dbReference type="NCBI Taxonomy" id="1664694"/>
    <lineage>
        <taxon>Eukaryota</taxon>
        <taxon>Fungi</taxon>
        <taxon>Dikarya</taxon>
        <taxon>Ascomycota</taxon>
        <taxon>Pezizomycotina</taxon>
        <taxon>Eurotiomycetes</taxon>
        <taxon>Chaetothyriomycetidae</taxon>
        <taxon>Chaetothyriales</taxon>
        <taxon>Cyphellophoraceae</taxon>
        <taxon>Cyphellophora</taxon>
    </lineage>
</organism>
<comment type="similarity">
    <text evidence="1">Belongs to the short-chain dehydrogenases/reductases (SDR) family.</text>
</comment>
<sequence length="296" mass="31629">MTDLNSQSLFSVKGFVAVVTGAGSGIGFMISKGLVANGAKVYLADRNAVDAQVEELKELGKQTGGSAFGLHCDVSKKSDIQELARYVAEREDHVDILVSNAGIRRDPPKGCNVLQASLSELQESLWSSPDTDWIDSFQTNTAAHYFLSVAFMPLLEAASRLDLGEGRVGKDAGRGVVIVMSSCASMHNATNVDLTSYATTKAATDHLVRLLAAKFNRFYIRVNGINPGFVPTNMNKVGEKDNIFKDLFDKVPAKRAGNEGDIVGSVLFLASRAGAYVHGINLCVDGGRVLVANGQE</sequence>
<dbReference type="Gene3D" id="3.40.50.720">
    <property type="entry name" value="NAD(P)-binding Rossmann-like Domain"/>
    <property type="match status" value="1"/>
</dbReference>
<dbReference type="InterPro" id="IPR020904">
    <property type="entry name" value="Sc_DH/Rdtase_CS"/>
</dbReference>
<dbReference type="Pfam" id="PF13561">
    <property type="entry name" value="adh_short_C2"/>
    <property type="match status" value="1"/>
</dbReference>
<keyword evidence="5" id="KW-1185">Reference proteome</keyword>
<accession>A0A0N0NS93</accession>
<dbReference type="PROSITE" id="PS00061">
    <property type="entry name" value="ADH_SHORT"/>
    <property type="match status" value="1"/>
</dbReference>
<dbReference type="InterPro" id="IPR002347">
    <property type="entry name" value="SDR_fam"/>
</dbReference>
<proteinExistence type="inferred from homology"/>
<gene>
    <name evidence="4" type="ORF">AB675_723</name>
</gene>
<dbReference type="GO" id="GO:0016491">
    <property type="term" value="F:oxidoreductase activity"/>
    <property type="evidence" value="ECO:0007669"/>
    <property type="project" value="UniProtKB-KW"/>
</dbReference>
<evidence type="ECO:0000313" key="5">
    <source>
        <dbReference type="Proteomes" id="UP000038010"/>
    </source>
</evidence>
<dbReference type="PANTHER" id="PTHR43618">
    <property type="entry name" value="7-ALPHA-HYDROXYSTEROID DEHYDROGENASE"/>
    <property type="match status" value="1"/>
</dbReference>
<keyword evidence="2" id="KW-0521">NADP</keyword>
<dbReference type="InterPro" id="IPR036291">
    <property type="entry name" value="NAD(P)-bd_dom_sf"/>
</dbReference>
<evidence type="ECO:0000256" key="2">
    <source>
        <dbReference type="ARBA" id="ARBA00022857"/>
    </source>
</evidence>
<dbReference type="PRINTS" id="PR00081">
    <property type="entry name" value="GDHRDH"/>
</dbReference>
<name>A0A0N0NS93_9EURO</name>